<reference evidence="1" key="1">
    <citation type="submission" date="2024-05" db="EMBL/GenBank/DDBJ databases">
        <authorList>
            <person name="Luo Y.-C."/>
            <person name="Nicholds J."/>
            <person name="Mortimer T."/>
            <person name="Maboni G."/>
        </authorList>
    </citation>
    <scope>NUCLEOTIDE SEQUENCE</scope>
    <source>
        <strain evidence="16">124370</strain>
        <strain evidence="17">124566</strain>
        <strain evidence="15">124953</strain>
        <strain evidence="14">130308</strain>
        <strain evidence="13">130416</strain>
        <strain evidence="12">140124</strain>
        <strain evidence="11">143751</strain>
        <strain evidence="10">143769</strain>
        <strain evidence="9">143811</strain>
        <strain evidence="8">143936</strain>
        <strain evidence="7">145849</strain>
        <strain evidence="6">145850</strain>
        <strain evidence="5">145852</strain>
        <strain evidence="4">148131</strain>
        <strain evidence="3">150221</strain>
        <strain evidence="2">150964</strain>
        <strain evidence="1">153271</strain>
    </source>
</reference>
<evidence type="ECO:0000313" key="17">
    <source>
        <dbReference type="EMBL" id="XDK00023.1"/>
    </source>
</evidence>
<dbReference type="AlphaFoldDB" id="A0AB39CT85"/>
<dbReference type="EMBL" id="CP158253">
    <property type="protein sequence ID" value="XDJ45134.1"/>
    <property type="molecule type" value="Genomic_DNA"/>
</dbReference>
<dbReference type="EMBL" id="CP158257">
    <property type="protein sequence ID" value="XDJ55643.1"/>
    <property type="molecule type" value="Genomic_DNA"/>
</dbReference>
<dbReference type="GO" id="GO:0015774">
    <property type="term" value="P:polysaccharide transport"/>
    <property type="evidence" value="ECO:0007669"/>
    <property type="project" value="InterPro"/>
</dbReference>
<evidence type="ECO:0000313" key="11">
    <source>
        <dbReference type="EMBL" id="XDJ83499.1"/>
    </source>
</evidence>
<proteinExistence type="predicted"/>
<evidence type="ECO:0000313" key="5">
    <source>
        <dbReference type="EMBL" id="XDJ60883.1"/>
    </source>
</evidence>
<dbReference type="EMBL" id="CP158261">
    <property type="protein sequence ID" value="XDJ67624.1"/>
    <property type="molecule type" value="Genomic_DNA"/>
</dbReference>
<dbReference type="InterPro" id="IPR007833">
    <property type="entry name" value="Capsule_polysaccharide_synth"/>
</dbReference>
<dbReference type="GO" id="GO:0000271">
    <property type="term" value="P:polysaccharide biosynthetic process"/>
    <property type="evidence" value="ECO:0007669"/>
    <property type="project" value="InterPro"/>
</dbReference>
<dbReference type="EMBL" id="CP158260">
    <property type="protein sequence ID" value="XDJ64502.1"/>
    <property type="molecule type" value="Genomic_DNA"/>
</dbReference>
<dbReference type="EMBL" id="CP158270">
    <property type="protein sequence ID" value="XDJ90444.1"/>
    <property type="molecule type" value="Genomic_DNA"/>
</dbReference>
<sequence length="397" mass="45323">MRRTFLFLQGPCTPFFRELARALRSQGHCVRRVNFTAGDLLYWRLGQAVSFRGRLSQLPSFYEQHVRQWGVTDVVLFGDCRPVHRPAVDLARRLGLRAHVFEEGYFRPHRITLERGGVNAHSPLMAVLRQDAATDFPPPAVPTAFKSPFWRRAMHDVTYHVAGVANPVLFPFYRNHARYIAPLEYLGYAWRLPLLRWYRGRDDRLLRTLLRQRRRFFVLPLQLDGDSQIRQHSPYGNMRELMDGVLASFARHAPADAVLVVKNHPLDPGLARHGRVLRRLVRHRDLRGRVFYMETGQLPRLLRQAAGVVTVNSTVGPLALEAGLPLMVLGRALYAQPGLVHQGDLDSFWTADAKPDAGRFRRLRQRVLAQATVNGGFYCPQGIALAVRNSLPRLLEA</sequence>
<dbReference type="EMBL" id="CP158266">
    <property type="protein sequence ID" value="XDJ83499.1"/>
    <property type="molecule type" value="Genomic_DNA"/>
</dbReference>
<organism evidence="1">
    <name type="scientific">Castellaniella ginsengisoli</name>
    <dbReference type="NCBI Taxonomy" id="546114"/>
    <lineage>
        <taxon>Bacteria</taxon>
        <taxon>Pseudomonadati</taxon>
        <taxon>Pseudomonadota</taxon>
        <taxon>Betaproteobacteria</taxon>
        <taxon>Burkholderiales</taxon>
        <taxon>Alcaligenaceae</taxon>
        <taxon>Castellaniella</taxon>
    </lineage>
</organism>
<dbReference type="CDD" id="cd16441">
    <property type="entry name" value="beta_Kdo_transferase_KpsS"/>
    <property type="match status" value="1"/>
</dbReference>
<dbReference type="KEGG" id="cgin:ABRZ00_00155"/>
<evidence type="ECO:0000313" key="10">
    <source>
        <dbReference type="EMBL" id="XDJ76201.1"/>
    </source>
</evidence>
<gene>
    <name evidence="4" type="ORF">ABRY90_00155</name>
    <name evidence="7" type="ORF">ABRY91_06310</name>
    <name evidence="5" type="ORF">ABRY92_13060</name>
    <name evidence="15" type="ORF">ABRY95_01210</name>
    <name evidence="11" type="ORF">ABRY96_04585</name>
    <name evidence="9" type="ORF">ABRY97_05900</name>
    <name evidence="13" type="ORF">ABRY98_05790</name>
    <name evidence="3" type="ORF">ABRZ00_00155</name>
    <name evidence="2" type="ORF">ABRZ01_00430</name>
    <name evidence="1" type="ORF">ABRZ02_02235</name>
    <name evidence="6" type="ORF">ABRZ03_03940</name>
    <name evidence="16" type="ORF">ABRZ05_06680</name>
    <name evidence="8" type="ORF">ABRZ06_08020</name>
    <name evidence="12" type="ORF">ABRZ08_11590</name>
    <name evidence="10" type="ORF">ABRZ10_08385</name>
    <name evidence="17" type="ORF">ABRZ11_06335</name>
    <name evidence="14" type="ORF">ABRZ12_12430</name>
</gene>
<evidence type="ECO:0000313" key="7">
    <source>
        <dbReference type="EMBL" id="XDJ67624.1"/>
    </source>
</evidence>
<dbReference type="EMBL" id="CP158259">
    <property type="protein sequence ID" value="XDJ60883.1"/>
    <property type="molecule type" value="Genomic_DNA"/>
</dbReference>
<evidence type="ECO:0000313" key="2">
    <source>
        <dbReference type="EMBL" id="XDJ53019.1"/>
    </source>
</evidence>
<name>A0AB39CT85_9BURK</name>
<dbReference type="EMBL" id="CP158264">
    <property type="protein sequence ID" value="XDJ75673.1"/>
    <property type="molecule type" value="Genomic_DNA"/>
</dbReference>
<evidence type="ECO:0000313" key="9">
    <source>
        <dbReference type="EMBL" id="XDJ75673.1"/>
    </source>
</evidence>
<dbReference type="EMBL" id="CP158272">
    <property type="protein sequence ID" value="XDK00023.1"/>
    <property type="molecule type" value="Genomic_DNA"/>
</dbReference>
<dbReference type="EMBL" id="CP158265">
    <property type="protein sequence ID" value="XDJ76201.1"/>
    <property type="molecule type" value="Genomic_DNA"/>
</dbReference>
<dbReference type="RefSeq" id="WP_368641525.1">
    <property type="nucleotide sequence ID" value="NZ_CP158253.1"/>
</dbReference>
<evidence type="ECO:0000313" key="15">
    <source>
        <dbReference type="EMBL" id="XDJ93676.1"/>
    </source>
</evidence>
<evidence type="ECO:0000313" key="4">
    <source>
        <dbReference type="EMBL" id="XDJ58383.1"/>
    </source>
</evidence>
<evidence type="ECO:0000313" key="12">
    <source>
        <dbReference type="EMBL" id="XDJ84841.1"/>
    </source>
</evidence>
<accession>A0AB39CT85</accession>
<evidence type="ECO:0000313" key="14">
    <source>
        <dbReference type="EMBL" id="XDJ90444.1"/>
    </source>
</evidence>
<dbReference type="EMBL" id="CP158256">
    <property type="protein sequence ID" value="XDJ53019.1"/>
    <property type="molecule type" value="Genomic_DNA"/>
</dbReference>
<dbReference type="EMBL" id="CP158263">
    <property type="protein sequence ID" value="XDJ70897.1"/>
    <property type="molecule type" value="Genomic_DNA"/>
</dbReference>
<dbReference type="EMBL" id="CP158271">
    <property type="protein sequence ID" value="XDJ93676.1"/>
    <property type="molecule type" value="Genomic_DNA"/>
</dbReference>
<evidence type="ECO:0000313" key="3">
    <source>
        <dbReference type="EMBL" id="XDJ55643.1"/>
    </source>
</evidence>
<evidence type="ECO:0000313" key="6">
    <source>
        <dbReference type="EMBL" id="XDJ64502.1"/>
    </source>
</evidence>
<dbReference type="EMBL" id="CP158273">
    <property type="protein sequence ID" value="XDJ97376.1"/>
    <property type="molecule type" value="Genomic_DNA"/>
</dbReference>
<dbReference type="GeneID" id="93065899"/>
<dbReference type="EMBL" id="CP158268">
    <property type="protein sequence ID" value="XDJ84841.1"/>
    <property type="molecule type" value="Genomic_DNA"/>
</dbReference>
<evidence type="ECO:0000313" key="16">
    <source>
        <dbReference type="EMBL" id="XDJ97376.1"/>
    </source>
</evidence>
<evidence type="ECO:0000313" key="1">
    <source>
        <dbReference type="EMBL" id="XDJ45134.1"/>
    </source>
</evidence>
<protein>
    <submittedName>
        <fullName evidence="1">Capsular biosynthesis protein</fullName>
    </submittedName>
</protein>
<evidence type="ECO:0000313" key="13">
    <source>
        <dbReference type="EMBL" id="XDJ89069.1"/>
    </source>
</evidence>
<dbReference type="Pfam" id="PF05159">
    <property type="entry name" value="Capsule_synth"/>
    <property type="match status" value="1"/>
</dbReference>
<evidence type="ECO:0000313" key="8">
    <source>
        <dbReference type="EMBL" id="XDJ70897.1"/>
    </source>
</evidence>
<dbReference type="EMBL" id="CP158258">
    <property type="protein sequence ID" value="XDJ58383.1"/>
    <property type="molecule type" value="Genomic_DNA"/>
</dbReference>
<dbReference type="EMBL" id="CP158269">
    <property type="protein sequence ID" value="XDJ89069.1"/>
    <property type="molecule type" value="Genomic_DNA"/>
</dbReference>